<dbReference type="GO" id="GO:0000976">
    <property type="term" value="F:transcription cis-regulatory region binding"/>
    <property type="evidence" value="ECO:0007669"/>
    <property type="project" value="TreeGrafter"/>
</dbReference>
<dbReference type="PANTHER" id="PTHR30126">
    <property type="entry name" value="HTH-TYPE TRANSCRIPTIONAL REGULATOR"/>
    <property type="match status" value="1"/>
</dbReference>
<dbReference type="GO" id="GO:0003700">
    <property type="term" value="F:DNA-binding transcription factor activity"/>
    <property type="evidence" value="ECO:0007669"/>
    <property type="project" value="InterPro"/>
</dbReference>
<dbReference type="Gene3D" id="3.40.190.290">
    <property type="match status" value="1"/>
</dbReference>
<evidence type="ECO:0000256" key="1">
    <source>
        <dbReference type="ARBA" id="ARBA00009437"/>
    </source>
</evidence>
<sequence>MTLRHFKIFVAVCDRLNMTAAAKSLFMSQSAVSQAIAELEKYYGVRLFERLTKKLYLTSAGENLLGYARHMVRMNEEIENSMKTLAGSGSVRVGASVTVGASVLPHLILRYRQANPAVEVEVFEDNTARIEKRILRDTTDIGLVEGETASQDLITLPFLTDELVLVCGREHRFAALRSVAPDELEREPFIIREEGSGTRKTFEDGMKAKGLSFHAGWVCNNADTIKAAVAEGLGVTVISRRAVESEVNRGLLCIREIEGIRFFRQFRMIVHKNKYLTAAMRRFMDLCLNQDGLRESPDEAGIKKRPVQNTGRTKD</sequence>
<comment type="similarity">
    <text evidence="1">Belongs to the LysR transcriptional regulatory family.</text>
</comment>
<reference evidence="6 7" key="1">
    <citation type="submission" date="2020-08" db="EMBL/GenBank/DDBJ databases">
        <title>The isolate Caproiciproducens sp. 7D4C2 produces n-caproate at mildly acidic conditions from hexoses: genome and rBOX comparison with related strains and chain-elongating bacteria.</title>
        <authorList>
            <person name="Esquivel-Elizondo S."/>
            <person name="Bagci C."/>
            <person name="Temovska M."/>
            <person name="Jeon B.S."/>
            <person name="Bessarab I."/>
            <person name="Williams R.B.H."/>
            <person name="Huson D.H."/>
            <person name="Angenent L.T."/>
        </authorList>
    </citation>
    <scope>NUCLEOTIDE SEQUENCE [LARGE SCALE GENOMIC DNA]</scope>
    <source>
        <strain evidence="6 7">7D4C2</strain>
    </source>
</reference>
<dbReference type="InterPro" id="IPR005119">
    <property type="entry name" value="LysR_subst-bd"/>
</dbReference>
<dbReference type="EMBL" id="CP060286">
    <property type="protein sequence ID" value="QNK40067.1"/>
    <property type="molecule type" value="Genomic_DNA"/>
</dbReference>
<dbReference type="InterPro" id="IPR036390">
    <property type="entry name" value="WH_DNA-bd_sf"/>
</dbReference>
<dbReference type="SUPFAM" id="SSF46785">
    <property type="entry name" value="Winged helix' DNA-binding domain"/>
    <property type="match status" value="1"/>
</dbReference>
<evidence type="ECO:0000256" key="3">
    <source>
        <dbReference type="ARBA" id="ARBA00023125"/>
    </source>
</evidence>
<name>A0A7G8T8X6_9FIRM</name>
<dbReference type="PRINTS" id="PR00039">
    <property type="entry name" value="HTHLYSR"/>
</dbReference>
<keyword evidence="4" id="KW-0804">Transcription</keyword>
<protein>
    <submittedName>
        <fullName evidence="6">LysR family transcriptional regulator</fullName>
    </submittedName>
</protein>
<evidence type="ECO:0000313" key="6">
    <source>
        <dbReference type="EMBL" id="QNK40067.1"/>
    </source>
</evidence>
<dbReference type="PANTHER" id="PTHR30126:SF39">
    <property type="entry name" value="HTH-TYPE TRANSCRIPTIONAL REGULATOR CYSL"/>
    <property type="match status" value="1"/>
</dbReference>
<feature type="domain" description="HTH lysR-type" evidence="5">
    <location>
        <begin position="1"/>
        <end position="58"/>
    </location>
</feature>
<dbReference type="SUPFAM" id="SSF53850">
    <property type="entry name" value="Periplasmic binding protein-like II"/>
    <property type="match status" value="1"/>
</dbReference>
<dbReference type="KEGG" id="cfem:HCR03_15395"/>
<dbReference type="InterPro" id="IPR000847">
    <property type="entry name" value="LysR_HTH_N"/>
</dbReference>
<keyword evidence="2" id="KW-0805">Transcription regulation</keyword>
<dbReference type="CDD" id="cd08420">
    <property type="entry name" value="PBP2_CysL_like"/>
    <property type="match status" value="1"/>
</dbReference>
<dbReference type="AlphaFoldDB" id="A0A7G8T8X6"/>
<proteinExistence type="inferred from homology"/>
<dbReference type="FunFam" id="1.10.10.10:FF:000001">
    <property type="entry name" value="LysR family transcriptional regulator"/>
    <property type="match status" value="1"/>
</dbReference>
<dbReference type="Gene3D" id="1.10.10.10">
    <property type="entry name" value="Winged helix-like DNA-binding domain superfamily/Winged helix DNA-binding domain"/>
    <property type="match status" value="1"/>
</dbReference>
<gene>
    <name evidence="6" type="ORF">HCR03_15395</name>
</gene>
<dbReference type="InterPro" id="IPR036388">
    <property type="entry name" value="WH-like_DNA-bd_sf"/>
</dbReference>
<evidence type="ECO:0000313" key="7">
    <source>
        <dbReference type="Proteomes" id="UP000515909"/>
    </source>
</evidence>
<dbReference type="RefSeq" id="WP_187035247.1">
    <property type="nucleotide sequence ID" value="NZ_CP060286.1"/>
</dbReference>
<evidence type="ECO:0000259" key="5">
    <source>
        <dbReference type="PROSITE" id="PS50931"/>
    </source>
</evidence>
<evidence type="ECO:0000256" key="4">
    <source>
        <dbReference type="ARBA" id="ARBA00023163"/>
    </source>
</evidence>
<accession>A0A7G8T8X6</accession>
<dbReference type="Proteomes" id="UP000515909">
    <property type="component" value="Chromosome"/>
</dbReference>
<dbReference type="Pfam" id="PF00126">
    <property type="entry name" value="HTH_1"/>
    <property type="match status" value="1"/>
</dbReference>
<dbReference type="PROSITE" id="PS50931">
    <property type="entry name" value="HTH_LYSR"/>
    <property type="match status" value="1"/>
</dbReference>
<dbReference type="Pfam" id="PF03466">
    <property type="entry name" value="LysR_substrate"/>
    <property type="match status" value="1"/>
</dbReference>
<organism evidence="6 7">
    <name type="scientific">Caproicibacter fermentans</name>
    <dbReference type="NCBI Taxonomy" id="2576756"/>
    <lineage>
        <taxon>Bacteria</taxon>
        <taxon>Bacillati</taxon>
        <taxon>Bacillota</taxon>
        <taxon>Clostridia</taxon>
        <taxon>Eubacteriales</taxon>
        <taxon>Acutalibacteraceae</taxon>
        <taxon>Caproicibacter</taxon>
    </lineage>
</organism>
<keyword evidence="3" id="KW-0238">DNA-binding</keyword>
<evidence type="ECO:0000256" key="2">
    <source>
        <dbReference type="ARBA" id="ARBA00023015"/>
    </source>
</evidence>